<dbReference type="InterPro" id="IPR023148">
    <property type="entry name" value="tRNA_m1G_MeTrfase_C_sf"/>
</dbReference>
<dbReference type="PANTHER" id="PTHR46417:SF1">
    <property type="entry name" value="TRNA (GUANINE-N(1)-)-METHYLTRANSFERASE"/>
    <property type="match status" value="1"/>
</dbReference>
<name>A0A7C1JKH3_9CHLR</name>
<proteinExistence type="inferred from homology"/>
<dbReference type="Gene3D" id="3.40.1280.10">
    <property type="match status" value="1"/>
</dbReference>
<organism evidence="17">
    <name type="scientific">Caldilinea aerophila</name>
    <dbReference type="NCBI Taxonomy" id="133453"/>
    <lineage>
        <taxon>Bacteria</taxon>
        <taxon>Bacillati</taxon>
        <taxon>Chloroflexota</taxon>
        <taxon>Caldilineae</taxon>
        <taxon>Caldilineales</taxon>
        <taxon>Caldilineaceae</taxon>
        <taxon>Caldilinea</taxon>
    </lineage>
</organism>
<comment type="function">
    <text evidence="1 15">Specifically methylates guanosine-37 in various tRNAs.</text>
</comment>
<dbReference type="Pfam" id="PF01746">
    <property type="entry name" value="tRNA_m1G_MT"/>
    <property type="match status" value="1"/>
</dbReference>
<evidence type="ECO:0000256" key="4">
    <source>
        <dbReference type="ARBA" id="ARBA00011738"/>
    </source>
</evidence>
<dbReference type="GO" id="GO:0052906">
    <property type="term" value="F:tRNA (guanine(37)-N1)-methyltransferase activity"/>
    <property type="evidence" value="ECO:0007669"/>
    <property type="project" value="UniProtKB-UniRule"/>
</dbReference>
<evidence type="ECO:0000259" key="16">
    <source>
        <dbReference type="Pfam" id="PF01746"/>
    </source>
</evidence>
<evidence type="ECO:0000256" key="10">
    <source>
        <dbReference type="ARBA" id="ARBA00022691"/>
    </source>
</evidence>
<keyword evidence="11 15" id="KW-0819">tRNA processing</keyword>
<dbReference type="EMBL" id="DSMG01000100">
    <property type="protein sequence ID" value="HDX31846.1"/>
    <property type="molecule type" value="Genomic_DNA"/>
</dbReference>
<evidence type="ECO:0000256" key="2">
    <source>
        <dbReference type="ARBA" id="ARBA00004496"/>
    </source>
</evidence>
<keyword evidence="9 15" id="KW-0808">Transferase</keyword>
<sequence length="302" mass="33558">MFDNPVIETQGETLHRIHFDIFTLFPSMFTGPFSESIIKRAIERMLISICLHNIRDYTTDRHHICDDTPYGGGGGMIMKPEPVVRAVETVLTRPAGWSLPPEDAYINLPEWNPDTPAALPPDTPVILLTPQGRLLNQALVVELARYRRLALICGRYEGVDERVRQVVTDEISIGDYVISGGELAAMIIVDAVTRLLPGALGYELGAHQDSHSPGLSGLLEGPQYTRPHTFRGESVPAILTSGHHANIERWRREQALLRTLERRPDLLAKAPLTKADIAFLQLHGWRPPSASVSEQSNSTIIE</sequence>
<evidence type="ECO:0000256" key="8">
    <source>
        <dbReference type="ARBA" id="ARBA00022603"/>
    </source>
</evidence>
<evidence type="ECO:0000256" key="12">
    <source>
        <dbReference type="ARBA" id="ARBA00029736"/>
    </source>
</evidence>
<evidence type="ECO:0000256" key="5">
    <source>
        <dbReference type="ARBA" id="ARBA00012807"/>
    </source>
</evidence>
<accession>A0A7C1JKH3</accession>
<dbReference type="InterPro" id="IPR029026">
    <property type="entry name" value="tRNA_m1G_MTases_N"/>
</dbReference>
<evidence type="ECO:0000313" key="17">
    <source>
        <dbReference type="EMBL" id="HDX31846.1"/>
    </source>
</evidence>
<evidence type="ECO:0000256" key="9">
    <source>
        <dbReference type="ARBA" id="ARBA00022679"/>
    </source>
</evidence>
<feature type="binding site" evidence="15">
    <location>
        <position position="154"/>
    </location>
    <ligand>
        <name>S-adenosyl-L-methionine</name>
        <dbReference type="ChEBI" id="CHEBI:59789"/>
    </ligand>
</feature>
<dbReference type="InterPro" id="IPR002649">
    <property type="entry name" value="tRNA_m1G_MeTrfase_TrmD"/>
</dbReference>
<reference evidence="17" key="1">
    <citation type="journal article" date="2020" name="mSystems">
        <title>Genome- and Community-Level Interaction Insights into Carbon Utilization and Element Cycling Functions of Hydrothermarchaeota in Hydrothermal Sediment.</title>
        <authorList>
            <person name="Zhou Z."/>
            <person name="Liu Y."/>
            <person name="Xu W."/>
            <person name="Pan J."/>
            <person name="Luo Z.H."/>
            <person name="Li M."/>
        </authorList>
    </citation>
    <scope>NUCLEOTIDE SEQUENCE [LARGE SCALE GENOMIC DNA]</scope>
    <source>
        <strain evidence="17">SpSt-289</strain>
    </source>
</reference>
<feature type="binding site" evidence="15">
    <location>
        <begin position="173"/>
        <end position="178"/>
    </location>
    <ligand>
        <name>S-adenosyl-L-methionine</name>
        <dbReference type="ChEBI" id="CHEBI:59789"/>
    </ligand>
</feature>
<dbReference type="EC" id="2.1.1.228" evidence="5 15"/>
<protein>
    <recommendedName>
        <fullName evidence="6 15">tRNA (guanine-N(1)-)-methyltransferase</fullName>
        <ecNumber evidence="5 15">2.1.1.228</ecNumber>
    </recommendedName>
    <alternativeName>
        <fullName evidence="12 15">M1G-methyltransferase</fullName>
    </alternativeName>
    <alternativeName>
        <fullName evidence="13 15">tRNA [GM37] methyltransferase</fullName>
    </alternativeName>
</protein>
<keyword evidence="7 15" id="KW-0963">Cytoplasm</keyword>
<dbReference type="CDD" id="cd18080">
    <property type="entry name" value="TrmD-like"/>
    <property type="match status" value="1"/>
</dbReference>
<dbReference type="GO" id="GO:0005829">
    <property type="term" value="C:cytosol"/>
    <property type="evidence" value="ECO:0007669"/>
    <property type="project" value="TreeGrafter"/>
</dbReference>
<comment type="subunit">
    <text evidence="4 15">Homodimer.</text>
</comment>
<keyword evidence="8 15" id="KW-0489">Methyltransferase</keyword>
<evidence type="ECO:0000256" key="11">
    <source>
        <dbReference type="ARBA" id="ARBA00022694"/>
    </source>
</evidence>
<dbReference type="Gene3D" id="1.10.1270.20">
    <property type="entry name" value="tRNA(m1g37)methyltransferase, domain 2"/>
    <property type="match status" value="1"/>
</dbReference>
<dbReference type="PANTHER" id="PTHR46417">
    <property type="entry name" value="TRNA (GUANINE-N(1)-)-METHYLTRANSFERASE"/>
    <property type="match status" value="1"/>
</dbReference>
<keyword evidence="10 15" id="KW-0949">S-adenosyl-L-methionine</keyword>
<dbReference type="SUPFAM" id="SSF75217">
    <property type="entry name" value="alpha/beta knot"/>
    <property type="match status" value="1"/>
</dbReference>
<dbReference type="InterPro" id="IPR029028">
    <property type="entry name" value="Alpha/beta_knot_MTases"/>
</dbReference>
<evidence type="ECO:0000256" key="13">
    <source>
        <dbReference type="ARBA" id="ARBA00033392"/>
    </source>
</evidence>
<dbReference type="NCBIfam" id="NF000648">
    <property type="entry name" value="PRK00026.1"/>
    <property type="match status" value="1"/>
</dbReference>
<evidence type="ECO:0000256" key="15">
    <source>
        <dbReference type="HAMAP-Rule" id="MF_00605"/>
    </source>
</evidence>
<comment type="caution">
    <text evidence="17">The sequence shown here is derived from an EMBL/GenBank/DDBJ whole genome shotgun (WGS) entry which is preliminary data.</text>
</comment>
<evidence type="ECO:0000256" key="14">
    <source>
        <dbReference type="ARBA" id="ARBA00047783"/>
    </source>
</evidence>
<dbReference type="InterPro" id="IPR016009">
    <property type="entry name" value="tRNA_MeTrfase_TRMD/TRM10"/>
</dbReference>
<evidence type="ECO:0000256" key="3">
    <source>
        <dbReference type="ARBA" id="ARBA00007630"/>
    </source>
</evidence>
<evidence type="ECO:0000256" key="6">
    <source>
        <dbReference type="ARBA" id="ARBA00014679"/>
    </source>
</evidence>
<evidence type="ECO:0000256" key="7">
    <source>
        <dbReference type="ARBA" id="ARBA00022490"/>
    </source>
</evidence>
<gene>
    <name evidence="15 17" type="primary">trmD</name>
    <name evidence="17" type="ORF">ENQ20_10200</name>
</gene>
<dbReference type="AlphaFoldDB" id="A0A7C1JKH3"/>
<evidence type="ECO:0000256" key="1">
    <source>
        <dbReference type="ARBA" id="ARBA00002634"/>
    </source>
</evidence>
<comment type="catalytic activity">
    <reaction evidence="14 15">
        <text>guanosine(37) in tRNA + S-adenosyl-L-methionine = N(1)-methylguanosine(37) in tRNA + S-adenosyl-L-homocysteine + H(+)</text>
        <dbReference type="Rhea" id="RHEA:36899"/>
        <dbReference type="Rhea" id="RHEA-COMP:10145"/>
        <dbReference type="Rhea" id="RHEA-COMP:10147"/>
        <dbReference type="ChEBI" id="CHEBI:15378"/>
        <dbReference type="ChEBI" id="CHEBI:57856"/>
        <dbReference type="ChEBI" id="CHEBI:59789"/>
        <dbReference type="ChEBI" id="CHEBI:73542"/>
        <dbReference type="ChEBI" id="CHEBI:74269"/>
        <dbReference type="EC" id="2.1.1.228"/>
    </reaction>
</comment>
<comment type="subcellular location">
    <subcellularLocation>
        <location evidence="2 15">Cytoplasm</location>
    </subcellularLocation>
</comment>
<comment type="similarity">
    <text evidence="3 15">Belongs to the RNA methyltransferase TrmD family.</text>
</comment>
<dbReference type="HAMAP" id="MF_00605">
    <property type="entry name" value="TrmD"/>
    <property type="match status" value="1"/>
</dbReference>
<feature type="domain" description="tRNA methyltransferase TRMD/TRM10-type" evidence="16">
    <location>
        <begin position="18"/>
        <end position="268"/>
    </location>
</feature>
<dbReference type="GO" id="GO:0002939">
    <property type="term" value="P:tRNA N1-guanine methylation"/>
    <property type="evidence" value="ECO:0007669"/>
    <property type="project" value="TreeGrafter"/>
</dbReference>